<sequence>MAWSLGFGIVGCFSLIIWTSIDAHLCQAFAKLCAPRTGECGGGLDTCSVTAHAVVDLVVYLFLPPVLFGVLGYLVSKGRPGFARVARYVLAAVSLHWFLAFLGIRLLHV</sequence>
<feature type="transmembrane region" description="Helical" evidence="1">
    <location>
        <begin position="88"/>
        <end position="107"/>
    </location>
</feature>
<proteinExistence type="predicted"/>
<evidence type="ECO:0008006" key="4">
    <source>
        <dbReference type="Google" id="ProtNLM"/>
    </source>
</evidence>
<dbReference type="Proteomes" id="UP001469089">
    <property type="component" value="Unassembled WGS sequence"/>
</dbReference>
<name>A0ABV1LKV9_9BURK</name>
<feature type="transmembrane region" description="Helical" evidence="1">
    <location>
        <begin position="57"/>
        <end position="76"/>
    </location>
</feature>
<reference evidence="2 3" key="1">
    <citation type="journal article" date="2024" name="Chem. Sci.">
        <title>Discovery of a lagriamide polyketide by integrated genome mining, isotopic labeling, and untargeted metabolomics.</title>
        <authorList>
            <person name="Fergusson C.H."/>
            <person name="Saulog J."/>
            <person name="Paulo B.S."/>
            <person name="Wilson D.M."/>
            <person name="Liu D.Y."/>
            <person name="Morehouse N.J."/>
            <person name="Waterworth S."/>
            <person name="Barkei J."/>
            <person name="Gray C.A."/>
            <person name="Kwan J.C."/>
            <person name="Eustaquio A.S."/>
            <person name="Linington R.G."/>
        </authorList>
    </citation>
    <scope>NUCLEOTIDE SEQUENCE [LARGE SCALE GENOMIC DNA]</scope>
    <source>
        <strain evidence="2 3">RL17-338-BIF-B</strain>
    </source>
</reference>
<accession>A0ABV1LKV9</accession>
<protein>
    <recommendedName>
        <fullName evidence="4">MAPEG family protein</fullName>
    </recommendedName>
</protein>
<evidence type="ECO:0000313" key="2">
    <source>
        <dbReference type="EMBL" id="MEQ5839900.1"/>
    </source>
</evidence>
<keyword evidence="1" id="KW-0472">Membrane</keyword>
<keyword evidence="1" id="KW-0812">Transmembrane</keyword>
<evidence type="ECO:0000256" key="1">
    <source>
        <dbReference type="SAM" id="Phobius"/>
    </source>
</evidence>
<comment type="caution">
    <text evidence="2">The sequence shown here is derived from an EMBL/GenBank/DDBJ whole genome shotgun (WGS) entry which is preliminary data.</text>
</comment>
<keyword evidence="1" id="KW-1133">Transmembrane helix</keyword>
<gene>
    <name evidence="2" type="ORF">N0A02_10695</name>
</gene>
<organism evidence="2 3">
    <name type="scientific">Paraburkholderia acidicola</name>
    <dbReference type="NCBI Taxonomy" id="1912599"/>
    <lineage>
        <taxon>Bacteria</taxon>
        <taxon>Pseudomonadati</taxon>
        <taxon>Pseudomonadota</taxon>
        <taxon>Betaproteobacteria</taxon>
        <taxon>Burkholderiales</taxon>
        <taxon>Burkholderiaceae</taxon>
        <taxon>Paraburkholderia</taxon>
    </lineage>
</organism>
<keyword evidence="3" id="KW-1185">Reference proteome</keyword>
<dbReference type="EMBL" id="JAOALG010000001">
    <property type="protein sequence ID" value="MEQ5839900.1"/>
    <property type="molecule type" value="Genomic_DNA"/>
</dbReference>
<evidence type="ECO:0000313" key="3">
    <source>
        <dbReference type="Proteomes" id="UP001469089"/>
    </source>
</evidence>
<dbReference type="RefSeq" id="WP_349542241.1">
    <property type="nucleotide sequence ID" value="NZ_JAOALG010000001.1"/>
</dbReference>